<evidence type="ECO:0000313" key="2">
    <source>
        <dbReference type="Proteomes" id="UP000499080"/>
    </source>
</evidence>
<comment type="caution">
    <text evidence="1">The sequence shown here is derived from an EMBL/GenBank/DDBJ whole genome shotgun (WGS) entry which is preliminary data.</text>
</comment>
<name>A0A4Y2QYI9_ARAVE</name>
<sequence>MSQTSLQAKDDGRPNIAAKFPSLSLSVIDFSPAAHTFFVIVARPDELGKRRVFLEFGQNRPGSLSSIEFSFCNAAVAPEGTAEHNLPSEKFKSGLEMTIDSPLAVSSQLSGGGKAPVDDKTFQLLAVVF</sequence>
<dbReference type="AlphaFoldDB" id="A0A4Y2QYI9"/>
<evidence type="ECO:0000313" key="1">
    <source>
        <dbReference type="EMBL" id="GBN68467.1"/>
    </source>
</evidence>
<gene>
    <name evidence="1" type="ORF">AVEN_214059_1</name>
</gene>
<keyword evidence="2" id="KW-1185">Reference proteome</keyword>
<accession>A0A4Y2QYI9</accession>
<proteinExistence type="predicted"/>
<reference evidence="1 2" key="1">
    <citation type="journal article" date="2019" name="Sci. Rep.">
        <title>Orb-weaving spider Araneus ventricosus genome elucidates the spidroin gene catalogue.</title>
        <authorList>
            <person name="Kono N."/>
            <person name="Nakamura H."/>
            <person name="Ohtoshi R."/>
            <person name="Moran D.A.P."/>
            <person name="Shinohara A."/>
            <person name="Yoshida Y."/>
            <person name="Fujiwara M."/>
            <person name="Mori M."/>
            <person name="Tomita M."/>
            <person name="Arakawa K."/>
        </authorList>
    </citation>
    <scope>NUCLEOTIDE SEQUENCE [LARGE SCALE GENOMIC DNA]</scope>
</reference>
<dbReference type="Proteomes" id="UP000499080">
    <property type="component" value="Unassembled WGS sequence"/>
</dbReference>
<dbReference type="EMBL" id="BGPR01015220">
    <property type="protein sequence ID" value="GBN68467.1"/>
    <property type="molecule type" value="Genomic_DNA"/>
</dbReference>
<organism evidence="1 2">
    <name type="scientific">Araneus ventricosus</name>
    <name type="common">Orbweaver spider</name>
    <name type="synonym">Epeira ventricosa</name>
    <dbReference type="NCBI Taxonomy" id="182803"/>
    <lineage>
        <taxon>Eukaryota</taxon>
        <taxon>Metazoa</taxon>
        <taxon>Ecdysozoa</taxon>
        <taxon>Arthropoda</taxon>
        <taxon>Chelicerata</taxon>
        <taxon>Arachnida</taxon>
        <taxon>Araneae</taxon>
        <taxon>Araneomorphae</taxon>
        <taxon>Entelegynae</taxon>
        <taxon>Araneoidea</taxon>
        <taxon>Araneidae</taxon>
        <taxon>Araneus</taxon>
    </lineage>
</organism>
<protein>
    <submittedName>
        <fullName evidence="1">Uncharacterized protein</fullName>
    </submittedName>
</protein>